<evidence type="ECO:0000313" key="2">
    <source>
        <dbReference type="Proteomes" id="UP001485043"/>
    </source>
</evidence>
<keyword evidence="2" id="KW-1185">Reference proteome</keyword>
<dbReference type="AlphaFoldDB" id="A0AAW1SIM1"/>
<dbReference type="EMBL" id="JALJOV010001541">
    <property type="protein sequence ID" value="KAK9846245.1"/>
    <property type="molecule type" value="Genomic_DNA"/>
</dbReference>
<sequence length="17" mass="1769">GPLPNSCCLGPHLTRCT</sequence>
<name>A0AAW1SIM1_9CHLO</name>
<dbReference type="Proteomes" id="UP001485043">
    <property type="component" value="Unassembled WGS sequence"/>
</dbReference>
<protein>
    <submittedName>
        <fullName evidence="1">Uncharacterized protein</fullName>
    </submittedName>
</protein>
<gene>
    <name evidence="1" type="ORF">WJX84_011476</name>
</gene>
<organism evidence="1 2">
    <name type="scientific">Apatococcus fuscideae</name>
    <dbReference type="NCBI Taxonomy" id="2026836"/>
    <lineage>
        <taxon>Eukaryota</taxon>
        <taxon>Viridiplantae</taxon>
        <taxon>Chlorophyta</taxon>
        <taxon>core chlorophytes</taxon>
        <taxon>Trebouxiophyceae</taxon>
        <taxon>Chlorellales</taxon>
        <taxon>Chlorellaceae</taxon>
        <taxon>Apatococcus</taxon>
    </lineage>
</organism>
<feature type="non-terminal residue" evidence="1">
    <location>
        <position position="1"/>
    </location>
</feature>
<proteinExistence type="predicted"/>
<accession>A0AAW1SIM1</accession>
<evidence type="ECO:0000313" key="1">
    <source>
        <dbReference type="EMBL" id="KAK9846245.1"/>
    </source>
</evidence>
<comment type="caution">
    <text evidence="1">The sequence shown here is derived from an EMBL/GenBank/DDBJ whole genome shotgun (WGS) entry which is preliminary data.</text>
</comment>
<reference evidence="1 2" key="1">
    <citation type="journal article" date="2024" name="Nat. Commun.">
        <title>Phylogenomics reveals the evolutionary origins of lichenization in chlorophyte algae.</title>
        <authorList>
            <person name="Puginier C."/>
            <person name="Libourel C."/>
            <person name="Otte J."/>
            <person name="Skaloud P."/>
            <person name="Haon M."/>
            <person name="Grisel S."/>
            <person name="Petersen M."/>
            <person name="Berrin J.G."/>
            <person name="Delaux P.M."/>
            <person name="Dal Grande F."/>
            <person name="Keller J."/>
        </authorList>
    </citation>
    <scope>NUCLEOTIDE SEQUENCE [LARGE SCALE GENOMIC DNA]</scope>
    <source>
        <strain evidence="1 2">SAG 2523</strain>
    </source>
</reference>